<name>A0A2P7PYP2_9FIRM</name>
<feature type="transmembrane region" description="Helical" evidence="6">
    <location>
        <begin position="12"/>
        <end position="36"/>
    </location>
</feature>
<dbReference type="Pfam" id="PF00595">
    <property type="entry name" value="PDZ"/>
    <property type="match status" value="1"/>
</dbReference>
<comment type="similarity">
    <text evidence="1 5">Belongs to the peptidase S41A family.</text>
</comment>
<dbReference type="Gene3D" id="3.30.750.44">
    <property type="match status" value="1"/>
</dbReference>
<dbReference type="GO" id="GO:0006508">
    <property type="term" value="P:proteolysis"/>
    <property type="evidence" value="ECO:0007669"/>
    <property type="project" value="UniProtKB-KW"/>
</dbReference>
<evidence type="ECO:0000313" key="9">
    <source>
        <dbReference type="Proteomes" id="UP000241434"/>
    </source>
</evidence>
<dbReference type="GO" id="GO:0030288">
    <property type="term" value="C:outer membrane-bounded periplasmic space"/>
    <property type="evidence" value="ECO:0007669"/>
    <property type="project" value="TreeGrafter"/>
</dbReference>
<dbReference type="SUPFAM" id="SSF50156">
    <property type="entry name" value="PDZ domain-like"/>
    <property type="match status" value="1"/>
</dbReference>
<dbReference type="Proteomes" id="UP000241434">
    <property type="component" value="Unassembled WGS sequence"/>
</dbReference>
<organism evidence="8 9">
    <name type="scientific">Peptostreptococcus russellii</name>
    <dbReference type="NCBI Taxonomy" id="215200"/>
    <lineage>
        <taxon>Bacteria</taxon>
        <taxon>Bacillati</taxon>
        <taxon>Bacillota</taxon>
        <taxon>Clostridia</taxon>
        <taxon>Peptostreptococcales</taxon>
        <taxon>Peptostreptococcaceae</taxon>
        <taxon>Peptostreptococcus</taxon>
    </lineage>
</organism>
<dbReference type="CDD" id="cd07560">
    <property type="entry name" value="Peptidase_S41_CPP"/>
    <property type="match status" value="1"/>
</dbReference>
<comment type="caution">
    <text evidence="8">The sequence shown here is derived from an EMBL/GenBank/DDBJ whole genome shotgun (WGS) entry which is preliminary data.</text>
</comment>
<dbReference type="SMART" id="SM00245">
    <property type="entry name" value="TSPc"/>
    <property type="match status" value="1"/>
</dbReference>
<keyword evidence="2 5" id="KW-0645">Protease</keyword>
<gene>
    <name evidence="8" type="ORF">UF10_08180</name>
</gene>
<accession>A0A2P7PYP2</accession>
<dbReference type="InterPro" id="IPR036034">
    <property type="entry name" value="PDZ_sf"/>
</dbReference>
<dbReference type="Pfam" id="PF03572">
    <property type="entry name" value="Peptidase_S41"/>
    <property type="match status" value="1"/>
</dbReference>
<evidence type="ECO:0000256" key="2">
    <source>
        <dbReference type="ARBA" id="ARBA00022670"/>
    </source>
</evidence>
<evidence type="ECO:0000256" key="3">
    <source>
        <dbReference type="ARBA" id="ARBA00022801"/>
    </source>
</evidence>
<protein>
    <submittedName>
        <fullName evidence="8">Peptidase S41</fullName>
    </submittedName>
</protein>
<evidence type="ECO:0000256" key="5">
    <source>
        <dbReference type="RuleBase" id="RU004404"/>
    </source>
</evidence>
<dbReference type="Gene3D" id="2.30.42.10">
    <property type="match status" value="1"/>
</dbReference>
<keyword evidence="6" id="KW-1133">Transmembrane helix</keyword>
<keyword evidence="9" id="KW-1185">Reference proteome</keyword>
<dbReference type="GO" id="GO:0004175">
    <property type="term" value="F:endopeptidase activity"/>
    <property type="evidence" value="ECO:0007669"/>
    <property type="project" value="TreeGrafter"/>
</dbReference>
<dbReference type="SUPFAM" id="SSF52096">
    <property type="entry name" value="ClpP/crotonase"/>
    <property type="match status" value="1"/>
</dbReference>
<dbReference type="InterPro" id="IPR001478">
    <property type="entry name" value="PDZ"/>
</dbReference>
<dbReference type="SMART" id="SM00228">
    <property type="entry name" value="PDZ"/>
    <property type="match status" value="1"/>
</dbReference>
<evidence type="ECO:0000256" key="4">
    <source>
        <dbReference type="ARBA" id="ARBA00022825"/>
    </source>
</evidence>
<dbReference type="InterPro" id="IPR029045">
    <property type="entry name" value="ClpP/crotonase-like_dom_sf"/>
</dbReference>
<dbReference type="InterPro" id="IPR005151">
    <property type="entry name" value="Tail-specific_protease"/>
</dbReference>
<keyword evidence="6" id="KW-0812">Transmembrane</keyword>
<dbReference type="GO" id="GO:0007165">
    <property type="term" value="P:signal transduction"/>
    <property type="evidence" value="ECO:0007669"/>
    <property type="project" value="TreeGrafter"/>
</dbReference>
<dbReference type="RefSeq" id="WP_106777323.1">
    <property type="nucleotide sequence ID" value="NZ_JBGGGQ010000003.1"/>
</dbReference>
<reference evidence="8" key="1">
    <citation type="thesis" date="2015" institute="Rutgers" country="The State University of New Jersey, 14 College Farm Rd., New Brunswick, NJ, USA">
        <title>Ammonia toxicity in bacteria and its implications for treatment of and resource recovery from highly nitrogenous organic wastes.</title>
        <authorList>
            <person name="Luther A.K."/>
        </authorList>
    </citation>
    <scope>NUCLEOTIDE SEQUENCE</scope>
    <source>
        <strain evidence="8">RT-10B</strain>
    </source>
</reference>
<evidence type="ECO:0000313" key="8">
    <source>
        <dbReference type="EMBL" id="PSJ30833.1"/>
    </source>
</evidence>
<keyword evidence="6" id="KW-0472">Membrane</keyword>
<dbReference type="PROSITE" id="PS50106">
    <property type="entry name" value="PDZ"/>
    <property type="match status" value="1"/>
</dbReference>
<evidence type="ECO:0000256" key="1">
    <source>
        <dbReference type="ARBA" id="ARBA00009179"/>
    </source>
</evidence>
<dbReference type="NCBIfam" id="TIGR00225">
    <property type="entry name" value="prc"/>
    <property type="match status" value="1"/>
</dbReference>
<dbReference type="InterPro" id="IPR004447">
    <property type="entry name" value="Peptidase_S41A"/>
</dbReference>
<keyword evidence="3 5" id="KW-0378">Hydrolase</keyword>
<sequence>MKKDNRKMFFAAIALVIATITITSFVLTTFGFVGFLPREEYKKYRKVVALGEEVEDSFYKKADDKKLEEGMCKGLFYGLDDEYSSYYNKEEMKQIMEVSSGKYVGIGLVVSADKETGAIKVERTIPGGPAELAGVKKGDLIIKVDNKAYSYQEMDIAVKNMRGEAGTDTKVTFLRDGKALEKKIKRKEIKLDSVSSKIIDGNIGYIQITSFDEDTDVDFKKALDSLEKKNIKGLILDVRNNGGGYLNVVKNISDRLLGQGVIVYTKDNKGNKDYLRSDDKEKVDIPIAILTNEYSASASEILTGAIVDNKAGISIGKTTYGKGLVQSVVQLKDGSGYKLTTAQYFTPNGDYINKKGIKANIEVKDEEKQLPKAVEYIKEKIK</sequence>
<proteinExistence type="inferred from homology"/>
<evidence type="ECO:0000256" key="6">
    <source>
        <dbReference type="SAM" id="Phobius"/>
    </source>
</evidence>
<dbReference type="OrthoDB" id="9812068at2"/>
<dbReference type="PANTHER" id="PTHR32060">
    <property type="entry name" value="TAIL-SPECIFIC PROTEASE"/>
    <property type="match status" value="1"/>
</dbReference>
<dbReference type="EMBL" id="JYGE01000007">
    <property type="protein sequence ID" value="PSJ30833.1"/>
    <property type="molecule type" value="Genomic_DNA"/>
</dbReference>
<evidence type="ECO:0000259" key="7">
    <source>
        <dbReference type="PROSITE" id="PS50106"/>
    </source>
</evidence>
<dbReference type="PANTHER" id="PTHR32060:SF30">
    <property type="entry name" value="CARBOXY-TERMINAL PROCESSING PROTEASE CTPA"/>
    <property type="match status" value="1"/>
</dbReference>
<dbReference type="Gene3D" id="3.90.226.10">
    <property type="entry name" value="2-enoyl-CoA Hydratase, Chain A, domain 1"/>
    <property type="match status" value="1"/>
</dbReference>
<dbReference type="GO" id="GO:0008236">
    <property type="term" value="F:serine-type peptidase activity"/>
    <property type="evidence" value="ECO:0007669"/>
    <property type="project" value="UniProtKB-KW"/>
</dbReference>
<feature type="domain" description="PDZ" evidence="7">
    <location>
        <begin position="92"/>
        <end position="160"/>
    </location>
</feature>
<dbReference type="AlphaFoldDB" id="A0A2P7PYP2"/>
<keyword evidence="4 5" id="KW-0720">Serine protease</keyword>